<organism evidence="2">
    <name type="scientific">Lygus hesperus</name>
    <name type="common">Western plant bug</name>
    <dbReference type="NCBI Taxonomy" id="30085"/>
    <lineage>
        <taxon>Eukaryota</taxon>
        <taxon>Metazoa</taxon>
        <taxon>Ecdysozoa</taxon>
        <taxon>Arthropoda</taxon>
        <taxon>Hexapoda</taxon>
        <taxon>Insecta</taxon>
        <taxon>Pterygota</taxon>
        <taxon>Neoptera</taxon>
        <taxon>Paraneoptera</taxon>
        <taxon>Hemiptera</taxon>
        <taxon>Heteroptera</taxon>
        <taxon>Panheteroptera</taxon>
        <taxon>Cimicomorpha</taxon>
        <taxon>Miridae</taxon>
        <taxon>Mirini</taxon>
        <taxon>Lygus</taxon>
    </lineage>
</organism>
<dbReference type="EMBL" id="GDHC01002825">
    <property type="protein sequence ID" value="JAQ15804.1"/>
    <property type="molecule type" value="Transcribed_RNA"/>
</dbReference>
<sequence>MAMCTICYFETYDAASATRNEWRDMTSSSNVKFKSRRSILGYVYDFFVYRKQKYLVSCFQELVGVLPDKRRELQRQRQMQAGGVRQQTGGTHTNKRIRKKLARRVEWERQQLLVSQSVQGPDLQSQPVSLPSLALRSPLKSLNELESLKDQHGDGDVAVLDAVITTNVDAGDTSSFDTEESNYQPSFSSFASTTSSAVNPVRTIRLKDVDSHPQTPQRYQQFLNDAFQSLSLSAAAKQ</sequence>
<feature type="region of interest" description="Disordered" evidence="1">
    <location>
        <begin position="76"/>
        <end position="97"/>
    </location>
</feature>
<evidence type="ECO:0000256" key="1">
    <source>
        <dbReference type="SAM" id="MobiDB-lite"/>
    </source>
</evidence>
<dbReference type="EMBL" id="GBHO01034240">
    <property type="protein sequence ID" value="JAG09364.1"/>
    <property type="molecule type" value="Transcribed_RNA"/>
</dbReference>
<evidence type="ECO:0000313" key="5">
    <source>
        <dbReference type="EMBL" id="JAQ18459.1"/>
    </source>
</evidence>
<evidence type="ECO:0000313" key="2">
    <source>
        <dbReference type="EMBL" id="JAG09363.1"/>
    </source>
</evidence>
<protein>
    <submittedName>
        <fullName evidence="2">Serine/threonine-protein phosphatase 2A activator 2</fullName>
    </submittedName>
</protein>
<evidence type="ECO:0000313" key="3">
    <source>
        <dbReference type="EMBL" id="JAG09364.1"/>
    </source>
</evidence>
<dbReference type="EMBL" id="GBHO01034241">
    <property type="protein sequence ID" value="JAG09363.1"/>
    <property type="molecule type" value="Transcribed_RNA"/>
</dbReference>
<gene>
    <name evidence="2" type="primary">rrd2_0</name>
    <name evidence="3" type="synonym">rrd2_1</name>
    <name evidence="2" type="ORF">CM83_7578</name>
    <name evidence="3" type="ORF">CM83_7584</name>
    <name evidence="4" type="ORF">g.67033</name>
    <name evidence="5" type="ORF">g.67039</name>
</gene>
<reference evidence="2" key="2">
    <citation type="submission" date="2014-07" db="EMBL/GenBank/DDBJ databases">
        <authorList>
            <person name="Hull J."/>
        </authorList>
    </citation>
    <scope>NUCLEOTIDE SEQUENCE</scope>
</reference>
<evidence type="ECO:0000313" key="4">
    <source>
        <dbReference type="EMBL" id="JAQ15804.1"/>
    </source>
</evidence>
<name>A0A0A9WSA3_LYGHE</name>
<dbReference type="AlphaFoldDB" id="A0A0A9WSA3"/>
<proteinExistence type="predicted"/>
<feature type="compositionally biased region" description="Polar residues" evidence="1">
    <location>
        <begin position="173"/>
        <end position="185"/>
    </location>
</feature>
<reference evidence="2" key="1">
    <citation type="journal article" date="2014" name="PLoS ONE">
        <title>Transcriptome-Based Identification of ABC Transporters in the Western Tarnished Plant Bug Lygus hesperus.</title>
        <authorList>
            <person name="Hull J.J."/>
            <person name="Chaney K."/>
            <person name="Geib S.M."/>
            <person name="Fabrick J.A."/>
            <person name="Brent C.S."/>
            <person name="Walsh D."/>
            <person name="Lavine L.C."/>
        </authorList>
    </citation>
    <scope>NUCLEOTIDE SEQUENCE</scope>
</reference>
<dbReference type="EMBL" id="GDHC01000170">
    <property type="protein sequence ID" value="JAQ18459.1"/>
    <property type="molecule type" value="Transcribed_RNA"/>
</dbReference>
<reference evidence="4" key="3">
    <citation type="journal article" date="2016" name="Gigascience">
        <title>De novo construction of an expanded transcriptome assembly for the western tarnished plant bug, Lygus hesperus.</title>
        <authorList>
            <person name="Tassone E.E."/>
            <person name="Geib S.M."/>
            <person name="Hall B."/>
            <person name="Fabrick J.A."/>
            <person name="Brent C.S."/>
            <person name="Hull J.J."/>
        </authorList>
    </citation>
    <scope>NUCLEOTIDE SEQUENCE</scope>
</reference>
<accession>A0A0A9WSA3</accession>
<feature type="region of interest" description="Disordered" evidence="1">
    <location>
        <begin position="173"/>
        <end position="192"/>
    </location>
</feature>